<dbReference type="Proteomes" id="UP000237271">
    <property type="component" value="Unassembled WGS sequence"/>
</dbReference>
<evidence type="ECO:0000313" key="3">
    <source>
        <dbReference type="Proteomes" id="UP000237271"/>
    </source>
</evidence>
<gene>
    <name evidence="2" type="ORF">PHPALM_633</name>
</gene>
<dbReference type="OrthoDB" id="111624at2759"/>
<dbReference type="InterPro" id="IPR004875">
    <property type="entry name" value="DDE_SF_endonuclease_dom"/>
</dbReference>
<organism evidence="2 3">
    <name type="scientific">Phytophthora palmivora</name>
    <dbReference type="NCBI Taxonomy" id="4796"/>
    <lineage>
        <taxon>Eukaryota</taxon>
        <taxon>Sar</taxon>
        <taxon>Stramenopiles</taxon>
        <taxon>Oomycota</taxon>
        <taxon>Peronosporomycetes</taxon>
        <taxon>Peronosporales</taxon>
        <taxon>Peronosporaceae</taxon>
        <taxon>Phytophthora</taxon>
    </lineage>
</organism>
<keyword evidence="3" id="KW-1185">Reference proteome</keyword>
<proteinExistence type="predicted"/>
<dbReference type="EMBL" id="NCKW01000090">
    <property type="protein sequence ID" value="POM81398.1"/>
    <property type="molecule type" value="Genomic_DNA"/>
</dbReference>
<dbReference type="AlphaFoldDB" id="A0A2P4YUD1"/>
<dbReference type="Pfam" id="PF03184">
    <property type="entry name" value="DDE_1"/>
    <property type="match status" value="1"/>
</dbReference>
<dbReference type="GO" id="GO:0003676">
    <property type="term" value="F:nucleic acid binding"/>
    <property type="evidence" value="ECO:0007669"/>
    <property type="project" value="InterPro"/>
</dbReference>
<evidence type="ECO:0000259" key="1">
    <source>
        <dbReference type="Pfam" id="PF03184"/>
    </source>
</evidence>
<reference evidence="2 3" key="1">
    <citation type="journal article" date="2017" name="Genome Biol. Evol.">
        <title>Phytophthora megakarya and P. palmivora, closely related causal agents of cacao black pod rot, underwent increases in genome sizes and gene numbers by different mechanisms.</title>
        <authorList>
            <person name="Ali S.S."/>
            <person name="Shao J."/>
            <person name="Lary D.J."/>
            <person name="Kronmiller B."/>
            <person name="Shen D."/>
            <person name="Strem M.D."/>
            <person name="Amoako-Attah I."/>
            <person name="Akrofi A.Y."/>
            <person name="Begoude B.A."/>
            <person name="Ten Hoopen G.M."/>
            <person name="Coulibaly K."/>
            <person name="Kebe B.I."/>
            <person name="Melnick R.L."/>
            <person name="Guiltinan M.J."/>
            <person name="Tyler B.M."/>
            <person name="Meinhardt L.W."/>
            <person name="Bailey B.A."/>
        </authorList>
    </citation>
    <scope>NUCLEOTIDE SEQUENCE [LARGE SCALE GENOMIC DNA]</scope>
    <source>
        <strain evidence="3">sbr112.9</strain>
    </source>
</reference>
<feature type="domain" description="DDE-1" evidence="1">
    <location>
        <begin position="27"/>
        <end position="90"/>
    </location>
</feature>
<name>A0A2P4YUD1_9STRA</name>
<protein>
    <recommendedName>
        <fullName evidence="1">DDE-1 domain-containing protein</fullName>
    </recommendedName>
</protein>
<comment type="caution">
    <text evidence="2">The sequence shown here is derived from an EMBL/GenBank/DDBJ whole genome shotgun (WGS) entry which is preliminary data.</text>
</comment>
<accession>A0A2P4YUD1</accession>
<sequence length="91" mass="10346">MIFMNAEGKHPIRGVKDNVPGVCYGTKPRGRKKTVFLDNCSGHLEADEYHEEFDAINSDLKFFPPNATDLCQPADSFVNAKIKDAWKMKWN</sequence>
<evidence type="ECO:0000313" key="2">
    <source>
        <dbReference type="EMBL" id="POM81398.1"/>
    </source>
</evidence>